<dbReference type="Gene3D" id="3.40.190.150">
    <property type="entry name" value="Bordetella uptake gene, domain 1"/>
    <property type="match status" value="1"/>
</dbReference>
<feature type="chain" id="PRO_5047119458" evidence="2">
    <location>
        <begin position="28"/>
        <end position="327"/>
    </location>
</feature>
<keyword evidence="4" id="KW-1185">Reference proteome</keyword>
<evidence type="ECO:0000256" key="1">
    <source>
        <dbReference type="ARBA" id="ARBA00006987"/>
    </source>
</evidence>
<feature type="signal peptide" evidence="2">
    <location>
        <begin position="1"/>
        <end position="27"/>
    </location>
</feature>
<dbReference type="InterPro" id="IPR042100">
    <property type="entry name" value="Bug_dom1"/>
</dbReference>
<dbReference type="PIRSF" id="PIRSF017082">
    <property type="entry name" value="YflP"/>
    <property type="match status" value="1"/>
</dbReference>
<dbReference type="InterPro" id="IPR005064">
    <property type="entry name" value="BUG"/>
</dbReference>
<dbReference type="Proteomes" id="UP001501588">
    <property type="component" value="Unassembled WGS sequence"/>
</dbReference>
<dbReference type="CDD" id="cd07012">
    <property type="entry name" value="PBP2_Bug_TTT"/>
    <property type="match status" value="1"/>
</dbReference>
<name>A0ABN1EUZ7_9PROT</name>
<sequence>MNDRTVHRRAALLATAALAVAPRAARAAWPERPVRWIVGYPAGGGTDVLARLVGAAMSARLGTPVVVENRPGAATNIAAEAAANAPPDGYTVFTAGNETLVFNPALYKRLPFDADNGLRPLGLMARFHLVLCAKREGGAVDAAGFSERARARGGAMDYGSPGIGSPHHLATERLARDLGVRLNHVPYRGMAPVMNDLVAGTVEAAVLDMAAGAEVIRSGRVRPLALLSPARLPAIPDVPTAAEAFNLPGFEAYAWQGLTAPVRTPDDVAARLTAELAAALADPTVQGRMREIGLDPLSGGPEEHQRLIASERAIYWPLIRVLGLSLD</sequence>
<evidence type="ECO:0000313" key="4">
    <source>
        <dbReference type="Proteomes" id="UP001501588"/>
    </source>
</evidence>
<organism evidence="3 4">
    <name type="scientific">Craurococcus roseus</name>
    <dbReference type="NCBI Taxonomy" id="77585"/>
    <lineage>
        <taxon>Bacteria</taxon>
        <taxon>Pseudomonadati</taxon>
        <taxon>Pseudomonadota</taxon>
        <taxon>Alphaproteobacteria</taxon>
        <taxon>Acetobacterales</taxon>
        <taxon>Acetobacteraceae</taxon>
        <taxon>Craurococcus</taxon>
    </lineage>
</organism>
<proteinExistence type="inferred from homology"/>
<dbReference type="PANTHER" id="PTHR42928:SF5">
    <property type="entry name" value="BLR1237 PROTEIN"/>
    <property type="match status" value="1"/>
</dbReference>
<accession>A0ABN1EUZ7</accession>
<dbReference type="RefSeq" id="WP_343894295.1">
    <property type="nucleotide sequence ID" value="NZ_BAAAFZ010000011.1"/>
</dbReference>
<gene>
    <name evidence="3" type="ORF">GCM10009416_12230</name>
</gene>
<dbReference type="Gene3D" id="3.40.190.10">
    <property type="entry name" value="Periplasmic binding protein-like II"/>
    <property type="match status" value="1"/>
</dbReference>
<comment type="caution">
    <text evidence="3">The sequence shown here is derived from an EMBL/GenBank/DDBJ whole genome shotgun (WGS) entry which is preliminary data.</text>
</comment>
<reference evidence="3 4" key="1">
    <citation type="journal article" date="2019" name="Int. J. Syst. Evol. Microbiol.">
        <title>The Global Catalogue of Microorganisms (GCM) 10K type strain sequencing project: providing services to taxonomists for standard genome sequencing and annotation.</title>
        <authorList>
            <consortium name="The Broad Institute Genomics Platform"/>
            <consortium name="The Broad Institute Genome Sequencing Center for Infectious Disease"/>
            <person name="Wu L."/>
            <person name="Ma J."/>
        </authorList>
    </citation>
    <scope>NUCLEOTIDE SEQUENCE [LARGE SCALE GENOMIC DNA]</scope>
    <source>
        <strain evidence="3 4">JCM 9933</strain>
    </source>
</reference>
<keyword evidence="2" id="KW-0732">Signal</keyword>
<dbReference type="SUPFAM" id="SSF53850">
    <property type="entry name" value="Periplasmic binding protein-like II"/>
    <property type="match status" value="1"/>
</dbReference>
<evidence type="ECO:0000313" key="3">
    <source>
        <dbReference type="EMBL" id="GAA0575152.1"/>
    </source>
</evidence>
<dbReference type="EMBL" id="BAAAFZ010000011">
    <property type="protein sequence ID" value="GAA0575152.1"/>
    <property type="molecule type" value="Genomic_DNA"/>
</dbReference>
<comment type="similarity">
    <text evidence="1">Belongs to the UPF0065 (bug) family.</text>
</comment>
<dbReference type="PANTHER" id="PTHR42928">
    <property type="entry name" value="TRICARBOXYLATE-BINDING PROTEIN"/>
    <property type="match status" value="1"/>
</dbReference>
<evidence type="ECO:0000256" key="2">
    <source>
        <dbReference type="SAM" id="SignalP"/>
    </source>
</evidence>
<dbReference type="Pfam" id="PF03401">
    <property type="entry name" value="TctC"/>
    <property type="match status" value="1"/>
</dbReference>
<protein>
    <submittedName>
        <fullName evidence="3">Tripartite tricarboxylate transporter substrate binding protein</fullName>
    </submittedName>
</protein>